<name>A0A1R1BWJ8_PAEAM</name>
<dbReference type="Gene3D" id="3.40.50.880">
    <property type="match status" value="1"/>
</dbReference>
<dbReference type="InterPro" id="IPR029062">
    <property type="entry name" value="Class_I_gatase-like"/>
</dbReference>
<evidence type="ECO:0000256" key="4">
    <source>
        <dbReference type="ARBA" id="ARBA00022825"/>
    </source>
</evidence>
<protein>
    <submittedName>
        <fullName evidence="5">Peptidase S51</fullName>
    </submittedName>
</protein>
<keyword evidence="4" id="KW-0720">Serine protease</keyword>
<dbReference type="EMBL" id="MRTJ01000003">
    <property type="protein sequence ID" value="OMF14201.1"/>
    <property type="molecule type" value="Genomic_DNA"/>
</dbReference>
<accession>A0A1R1BWJ8</accession>
<dbReference type="PANTHER" id="PTHR20842:SF0">
    <property type="entry name" value="ALPHA-ASPARTYL DIPEPTIDASE"/>
    <property type="match status" value="1"/>
</dbReference>
<keyword evidence="2" id="KW-0645">Protease</keyword>
<evidence type="ECO:0000313" key="6">
    <source>
        <dbReference type="Proteomes" id="UP000187134"/>
    </source>
</evidence>
<dbReference type="Pfam" id="PF03575">
    <property type="entry name" value="Peptidase_S51"/>
    <property type="match status" value="1"/>
</dbReference>
<evidence type="ECO:0000256" key="1">
    <source>
        <dbReference type="ARBA" id="ARBA00006534"/>
    </source>
</evidence>
<comment type="similarity">
    <text evidence="1">Belongs to the peptidase S51 family.</text>
</comment>
<comment type="caution">
    <text evidence="5">The sequence shown here is derived from an EMBL/GenBank/DDBJ whole genome shotgun (WGS) entry which is preliminary data.</text>
</comment>
<evidence type="ECO:0000256" key="2">
    <source>
        <dbReference type="ARBA" id="ARBA00022670"/>
    </source>
</evidence>
<evidence type="ECO:0000313" key="5">
    <source>
        <dbReference type="EMBL" id="OMF14201.1"/>
    </source>
</evidence>
<dbReference type="GO" id="GO:0006508">
    <property type="term" value="P:proteolysis"/>
    <property type="evidence" value="ECO:0007669"/>
    <property type="project" value="UniProtKB-KW"/>
</dbReference>
<sequence length="204" mass="22666">MKKIFLSSSFEESASLFGAFEKELTGRTVTFIPTAAMPEDYNDYVQAGRQALEGWGLVVEELEISTASPQEIESTLQRNDMIYVTGGNTFFLLQELKKSGTDLLIQAHIQAGKIYIGESAGSIILSPNIEYVKEMDDRKFAPDLESYCALNVIDFYPVPHYGCFPFVESTGKVLQEYQSELPLVPITNVQAIVVEGDQFRIVGA</sequence>
<dbReference type="Proteomes" id="UP000187134">
    <property type="component" value="Unassembled WGS sequence"/>
</dbReference>
<dbReference type="OrthoDB" id="9778515at2"/>
<dbReference type="PANTHER" id="PTHR20842">
    <property type="entry name" value="PROTEASE S51 ALPHA-ASPARTYL DIPEPTIDASE"/>
    <property type="match status" value="1"/>
</dbReference>
<dbReference type="AlphaFoldDB" id="A0A1R1BWJ8"/>
<proteinExistence type="inferred from homology"/>
<organism evidence="5 6">
    <name type="scientific">Paenibacillus amylolyticus</name>
    <dbReference type="NCBI Taxonomy" id="1451"/>
    <lineage>
        <taxon>Bacteria</taxon>
        <taxon>Bacillati</taxon>
        <taxon>Bacillota</taxon>
        <taxon>Bacilli</taxon>
        <taxon>Bacillales</taxon>
        <taxon>Paenibacillaceae</taxon>
        <taxon>Paenibacillus</taxon>
    </lineage>
</organism>
<dbReference type="GO" id="GO:0008236">
    <property type="term" value="F:serine-type peptidase activity"/>
    <property type="evidence" value="ECO:0007669"/>
    <property type="project" value="UniProtKB-KW"/>
</dbReference>
<keyword evidence="3" id="KW-0378">Hydrolase</keyword>
<reference evidence="5 6" key="1">
    <citation type="submission" date="2016-11" db="EMBL/GenBank/DDBJ databases">
        <title>Paenibacillus species isolates.</title>
        <authorList>
            <person name="Beno S.M."/>
        </authorList>
    </citation>
    <scope>NUCLEOTIDE SEQUENCE [LARGE SCALE GENOMIC DNA]</scope>
    <source>
        <strain evidence="5 6">FSL H8-0246</strain>
    </source>
</reference>
<dbReference type="SUPFAM" id="SSF52317">
    <property type="entry name" value="Class I glutamine amidotransferase-like"/>
    <property type="match status" value="1"/>
</dbReference>
<evidence type="ECO:0000256" key="3">
    <source>
        <dbReference type="ARBA" id="ARBA00022801"/>
    </source>
</evidence>
<dbReference type="InterPro" id="IPR005320">
    <property type="entry name" value="Peptidase_S51"/>
</dbReference>
<gene>
    <name evidence="5" type="ORF">BK131_11985</name>
</gene>
<dbReference type="RefSeq" id="WP_076331802.1">
    <property type="nucleotide sequence ID" value="NZ_MRTJ01000003.1"/>
</dbReference>